<dbReference type="AlphaFoldDB" id="A0A1S9RNE7"/>
<proteinExistence type="inferred from homology"/>
<comment type="similarity">
    <text evidence="1">Belongs to the shaker potassium channel beta subunit family.</text>
</comment>
<evidence type="ECO:0000259" key="4">
    <source>
        <dbReference type="Pfam" id="PF00248"/>
    </source>
</evidence>
<evidence type="ECO:0000313" key="5">
    <source>
        <dbReference type="EMBL" id="OOQ86548.1"/>
    </source>
</evidence>
<keyword evidence="5" id="KW-0813">Transport</keyword>
<dbReference type="SUPFAM" id="SSF51430">
    <property type="entry name" value="NAD(P)-linked oxidoreductase"/>
    <property type="match status" value="1"/>
</dbReference>
<keyword evidence="5" id="KW-0407">Ion channel</keyword>
<evidence type="ECO:0000313" key="6">
    <source>
        <dbReference type="Proteomes" id="UP000190744"/>
    </source>
</evidence>
<dbReference type="PANTHER" id="PTHR43150:SF2">
    <property type="entry name" value="HYPERKINETIC, ISOFORM M"/>
    <property type="match status" value="1"/>
</dbReference>
<dbReference type="InterPro" id="IPR005399">
    <property type="entry name" value="K_chnl_volt-dep_bsu_KCNAB-rel"/>
</dbReference>
<dbReference type="Gene3D" id="3.20.20.100">
    <property type="entry name" value="NADP-dependent oxidoreductase domain"/>
    <property type="match status" value="1"/>
</dbReference>
<evidence type="ECO:0000256" key="3">
    <source>
        <dbReference type="ARBA" id="ARBA00023002"/>
    </source>
</evidence>
<organism evidence="5 6">
    <name type="scientific">Penicillium brasilianum</name>
    <dbReference type="NCBI Taxonomy" id="104259"/>
    <lineage>
        <taxon>Eukaryota</taxon>
        <taxon>Fungi</taxon>
        <taxon>Dikarya</taxon>
        <taxon>Ascomycota</taxon>
        <taxon>Pezizomycotina</taxon>
        <taxon>Eurotiomycetes</taxon>
        <taxon>Eurotiomycetidae</taxon>
        <taxon>Eurotiales</taxon>
        <taxon>Aspergillaceae</taxon>
        <taxon>Penicillium</taxon>
    </lineage>
</organism>
<sequence length="482" mass="53111">MRGPRDSDWQFGTTVGDRLAASNLFRSGSPASNLRRYTPRFWRFGVTVRRNGRVQVYLRPWTAPDDRSFSTTVLLQLIAIIVSDSSAQVSSEISQRMSHNGVEGYGAAVRAFNPGKMQYRFLGRTGLKVSALSFGSWVTGMGGPSLWAESSRLAFFPANIGAVGGQVGQETSKQCMLEAFNHGVNYFDTAEVYASGECEKVFGQALRDLGFKRSDIVVSTKLFWGGAGPNDTGLSKKHVFEGMNASLSRLGLDYVDIVMAHRPDPLTPMEEIVRAFTEIVQSGKALYWGTSEWKAHDIERAHHMAAVHHLIAPVCDQPQYNAFWRDRVEDELRPILRNYGYGLTIWSPLDNGILTGKYNDGIPEGSRLTGADAASSDKQNMINFGKALSTPAGKTKLAKVRELGAVAKELGCTTAQLALAWCLSNEQVSTVITGASRPEQVKENMKALDVYDQLKSNPALQSRIEKVLDNKPASEELFNRWA</sequence>
<dbReference type="Proteomes" id="UP000190744">
    <property type="component" value="Unassembled WGS sequence"/>
</dbReference>
<dbReference type="PRINTS" id="PR01577">
    <property type="entry name" value="KCNABCHANNEL"/>
</dbReference>
<feature type="domain" description="NADP-dependent oxidoreductase" evidence="4">
    <location>
        <begin position="163"/>
        <end position="450"/>
    </location>
</feature>
<dbReference type="PANTHER" id="PTHR43150">
    <property type="entry name" value="HYPERKINETIC, ISOFORM M"/>
    <property type="match status" value="1"/>
</dbReference>
<evidence type="ECO:0000256" key="2">
    <source>
        <dbReference type="ARBA" id="ARBA00022857"/>
    </source>
</evidence>
<evidence type="ECO:0000256" key="1">
    <source>
        <dbReference type="ARBA" id="ARBA00006515"/>
    </source>
</evidence>
<reference evidence="6" key="1">
    <citation type="submission" date="2015-09" db="EMBL/GenBank/DDBJ databases">
        <authorList>
            <person name="Fill T.P."/>
            <person name="Baretta J.F."/>
            <person name="de Almeida L.G."/>
            <person name="Rocha M."/>
            <person name="de Souza D.H."/>
            <person name="Malavazi I."/>
            <person name="Cerdeira L.T."/>
            <person name="Hong H."/>
            <person name="Samborskyy M."/>
            <person name="de Vasconcelos A.T."/>
            <person name="Leadlay P."/>
            <person name="Rodrigues-Filho E."/>
        </authorList>
    </citation>
    <scope>NUCLEOTIDE SEQUENCE [LARGE SCALE GENOMIC DNA]</scope>
    <source>
        <strain evidence="6">LaBioMMi 136</strain>
    </source>
</reference>
<dbReference type="EMBL" id="LJBN01000137">
    <property type="protein sequence ID" value="OOQ86548.1"/>
    <property type="molecule type" value="Genomic_DNA"/>
</dbReference>
<accession>A0A1S9RNE7</accession>
<dbReference type="InterPro" id="IPR023210">
    <property type="entry name" value="NADP_OxRdtase_dom"/>
</dbReference>
<comment type="caution">
    <text evidence="5">The sequence shown here is derived from an EMBL/GenBank/DDBJ whole genome shotgun (WGS) entry which is preliminary data.</text>
</comment>
<keyword evidence="3" id="KW-0560">Oxidoreductase</keyword>
<dbReference type="InterPro" id="IPR036812">
    <property type="entry name" value="NAD(P)_OxRdtase_dom_sf"/>
</dbReference>
<keyword evidence="5" id="KW-0406">Ion transport</keyword>
<keyword evidence="2" id="KW-0521">NADP</keyword>
<gene>
    <name evidence="5" type="ORF">PEBR_20788</name>
</gene>
<protein>
    <submittedName>
        <fullName evidence="5">Putative voltage-gated potassium channel subunit beta</fullName>
    </submittedName>
</protein>
<name>A0A1S9RNE7_PENBI</name>
<dbReference type="GO" id="GO:0016491">
    <property type="term" value="F:oxidoreductase activity"/>
    <property type="evidence" value="ECO:0007669"/>
    <property type="project" value="UniProtKB-KW"/>
</dbReference>
<dbReference type="GO" id="GO:0034220">
    <property type="term" value="P:monoatomic ion transmembrane transport"/>
    <property type="evidence" value="ECO:0007669"/>
    <property type="project" value="UniProtKB-KW"/>
</dbReference>
<dbReference type="Pfam" id="PF00248">
    <property type="entry name" value="Aldo_ket_red"/>
    <property type="match status" value="1"/>
</dbReference>